<gene>
    <name evidence="1" type="ORF">ASU35_05450</name>
</gene>
<dbReference type="RefSeq" id="WP_058351379.1">
    <property type="nucleotide sequence ID" value="NZ_CABMMD010000013.1"/>
</dbReference>
<protein>
    <submittedName>
        <fullName evidence="1">Uncharacterized protein</fullName>
    </submittedName>
</protein>
<dbReference type="EMBL" id="LNAM01000013">
    <property type="protein sequence ID" value="KSV60403.1"/>
    <property type="molecule type" value="Genomic_DNA"/>
</dbReference>
<sequence>MRIVEDEYNWKRADATVVVLEEGTENVEFETPLKIYRIKGEGEISIYEDEEKSELVYSGFLPFEPDIPICFTSLMFVADEGTVLTLVSETGIQKTVLDEYLDTTEGMTYVSNGYNDDGTYSTAGLSDFLYNGVAASTLYISSNHWIGFGVNTSQLYILQRDGCSTAIWRQEGECGNGVKFLKIRFEGYTVYSQRVDSNRLIFELFIMSNKDMFLNVIQTPTSGNTGTSQMVCNNQTIALSLADPTGAGGGTMVSFYHEDDEGKTWRIVYDNYKGIDYFSYGFLLKADEKYCTIVDGELKEVTEEIPTAADYYEFGFLDVPPSEILVGIDNPQISYWRAGGDTELIKTVAKAYPYPKYIRSEVDMSHISILGIIMMTAQYSGDVRVKFSLDNEETYSDEITMDEWLNTDVVELWESLPENKKLFLLFVLHDNATISRFKITYEN</sequence>
<evidence type="ECO:0000313" key="2">
    <source>
        <dbReference type="Proteomes" id="UP000054874"/>
    </source>
</evidence>
<keyword evidence="2" id="KW-1185">Reference proteome</keyword>
<evidence type="ECO:0000313" key="1">
    <source>
        <dbReference type="EMBL" id="KSV60403.1"/>
    </source>
</evidence>
<proteinExistence type="predicted"/>
<dbReference type="AlphaFoldDB" id="A0A0V8QJ35"/>
<reference evidence="1 2" key="1">
    <citation type="submission" date="2015-11" db="EMBL/GenBank/DDBJ databases">
        <title>Butyribacter intestini gen. nov., sp. nov., a butyric acid-producing bacterium of the family Lachnospiraceae isolated from the human faeces.</title>
        <authorList>
            <person name="Zou Y."/>
            <person name="Xue W."/>
            <person name="Luo G."/>
            <person name="Lv M."/>
        </authorList>
    </citation>
    <scope>NUCLEOTIDE SEQUENCE [LARGE SCALE GENOMIC DNA]</scope>
    <source>
        <strain evidence="1 2">ACET-33324</strain>
    </source>
</reference>
<comment type="caution">
    <text evidence="1">The sequence shown here is derived from an EMBL/GenBank/DDBJ whole genome shotgun (WGS) entry which is preliminary data.</text>
</comment>
<accession>A0A0V8QJ35</accession>
<dbReference type="Proteomes" id="UP000054874">
    <property type="component" value="Unassembled WGS sequence"/>
</dbReference>
<organism evidence="1 2">
    <name type="scientific">Acetivibrio ethanolgignens</name>
    <dbReference type="NCBI Taxonomy" id="290052"/>
    <lineage>
        <taxon>Bacteria</taxon>
        <taxon>Bacillati</taxon>
        <taxon>Bacillota</taxon>
        <taxon>Clostridia</taxon>
        <taxon>Eubacteriales</taxon>
        <taxon>Oscillospiraceae</taxon>
        <taxon>Acetivibrio</taxon>
    </lineage>
</organism>
<dbReference type="STRING" id="290052.ASU35_05450"/>
<dbReference type="OrthoDB" id="1917176at2"/>
<name>A0A0V8QJ35_9FIRM</name>